<protein>
    <submittedName>
        <fullName evidence="1">CRP-like cAMP-binding protein</fullName>
    </submittedName>
    <submittedName>
        <fullName evidence="2">Crp/Fnr family transcriptional regulator</fullName>
    </submittedName>
</protein>
<comment type="caution">
    <text evidence="1">The sequence shown here is derived from an EMBL/GenBank/DDBJ whole genome shotgun (WGS) entry which is preliminary data.</text>
</comment>
<dbReference type="Gene3D" id="2.60.120.10">
    <property type="entry name" value="Jelly Rolls"/>
    <property type="match status" value="1"/>
</dbReference>
<dbReference type="RefSeq" id="WP_121286623.1">
    <property type="nucleotide sequence ID" value="NZ_RCCK01000014.1"/>
</dbReference>
<proteinExistence type="predicted"/>
<organism evidence="1 3">
    <name type="scientific">Pedobacter alluvionis</name>
    <dbReference type="NCBI Taxonomy" id="475253"/>
    <lineage>
        <taxon>Bacteria</taxon>
        <taxon>Pseudomonadati</taxon>
        <taxon>Bacteroidota</taxon>
        <taxon>Sphingobacteriia</taxon>
        <taxon>Sphingobacteriales</taxon>
        <taxon>Sphingobacteriaceae</taxon>
        <taxon>Pedobacter</taxon>
    </lineage>
</organism>
<dbReference type="Proteomes" id="UP000273898">
    <property type="component" value="Unassembled WGS sequence"/>
</dbReference>
<evidence type="ECO:0000313" key="3">
    <source>
        <dbReference type="Proteomes" id="UP000273898"/>
    </source>
</evidence>
<dbReference type="EMBL" id="RCCK01000014">
    <property type="protein sequence ID" value="RLJ72633.1"/>
    <property type="molecule type" value="Genomic_DNA"/>
</dbReference>
<evidence type="ECO:0000313" key="4">
    <source>
        <dbReference type="Proteomes" id="UP000297429"/>
    </source>
</evidence>
<dbReference type="EMBL" id="SOPX01000007">
    <property type="protein sequence ID" value="TFB28057.1"/>
    <property type="molecule type" value="Genomic_DNA"/>
</dbReference>
<dbReference type="SUPFAM" id="SSF51206">
    <property type="entry name" value="cAMP-binding domain-like"/>
    <property type="match status" value="1"/>
</dbReference>
<evidence type="ECO:0000313" key="1">
    <source>
        <dbReference type="EMBL" id="RLJ72633.1"/>
    </source>
</evidence>
<sequence>MEKEQYLSKLSSYQKLSVGLSAYLNYAMHQTNFSKMEKISLESMEPDSFYYLAKGNGRLFVYDAENEQEITILFFQAQDMLPELKSISKYVKGQLFMQFLKDSELISIPNNHTKNIHKLFHESATLIAEINAELLVKIIIVSTGLKIQDADQRLHKLLESFPTVFSQTAVKDVASYLGIHSSTLSAMRNKSKKHTR</sequence>
<dbReference type="AlphaFoldDB" id="A0A497XVJ4"/>
<name>A0A497XVJ4_9SPHI</name>
<reference evidence="1 3" key="1">
    <citation type="submission" date="2018-10" db="EMBL/GenBank/DDBJ databases">
        <title>Genomic Encyclopedia of Archaeal and Bacterial Type Strains, Phase II (KMG-II): from individual species to whole genera.</title>
        <authorList>
            <person name="Goeker M."/>
        </authorList>
    </citation>
    <scope>NUCLEOTIDE SEQUENCE [LARGE SCALE GENOMIC DNA]</scope>
    <source>
        <strain evidence="1 3">DSM 19624</strain>
    </source>
</reference>
<dbReference type="InterPro" id="IPR018490">
    <property type="entry name" value="cNMP-bd_dom_sf"/>
</dbReference>
<dbReference type="Proteomes" id="UP000297429">
    <property type="component" value="Unassembled WGS sequence"/>
</dbReference>
<dbReference type="OrthoDB" id="770522at2"/>
<gene>
    <name evidence="1" type="ORF">BCL90_4264</name>
    <name evidence="2" type="ORF">E3V97_23795</name>
</gene>
<keyword evidence="4" id="KW-1185">Reference proteome</keyword>
<reference evidence="2 4" key="2">
    <citation type="submission" date="2019-03" db="EMBL/GenBank/DDBJ databases">
        <authorList>
            <person name="He R.-H."/>
        </authorList>
    </citation>
    <scope>NUCLEOTIDE SEQUENCE [LARGE SCALE GENOMIC DNA]</scope>
    <source>
        <strain evidence="2 4">DSM 19624</strain>
    </source>
</reference>
<dbReference type="InterPro" id="IPR014710">
    <property type="entry name" value="RmlC-like_jellyroll"/>
</dbReference>
<evidence type="ECO:0000313" key="2">
    <source>
        <dbReference type="EMBL" id="TFB28057.1"/>
    </source>
</evidence>
<accession>A0A497XVJ4</accession>